<evidence type="ECO:0000256" key="7">
    <source>
        <dbReference type="ARBA" id="ARBA00023180"/>
    </source>
</evidence>
<feature type="transmembrane region" description="Helical" evidence="10">
    <location>
        <begin position="249"/>
        <end position="267"/>
    </location>
</feature>
<reference evidence="13" key="2">
    <citation type="submission" date="2025-09" db="UniProtKB">
        <authorList>
            <consortium name="Ensembl"/>
        </authorList>
    </citation>
    <scope>IDENTIFICATION</scope>
</reference>
<dbReference type="GO" id="GO:0016020">
    <property type="term" value="C:membrane"/>
    <property type="evidence" value="ECO:0007669"/>
    <property type="project" value="UniProtKB-SubCell"/>
</dbReference>
<feature type="domain" description="Ig-like" evidence="12">
    <location>
        <begin position="21"/>
        <end position="112"/>
    </location>
</feature>
<keyword evidence="5 10" id="KW-0472">Membrane</keyword>
<keyword evidence="6" id="KW-1015">Disulfide bond</keyword>
<dbReference type="Pfam" id="PF07686">
    <property type="entry name" value="V-set"/>
    <property type="match status" value="1"/>
</dbReference>
<dbReference type="GO" id="GO:0009986">
    <property type="term" value="C:cell surface"/>
    <property type="evidence" value="ECO:0007669"/>
    <property type="project" value="TreeGrafter"/>
</dbReference>
<evidence type="ECO:0000256" key="4">
    <source>
        <dbReference type="ARBA" id="ARBA00022989"/>
    </source>
</evidence>
<keyword evidence="14" id="KW-1185">Reference proteome</keyword>
<evidence type="ECO:0000256" key="2">
    <source>
        <dbReference type="ARBA" id="ARBA00022692"/>
    </source>
</evidence>
<feature type="signal peptide" evidence="11">
    <location>
        <begin position="1"/>
        <end position="21"/>
    </location>
</feature>
<dbReference type="InterPro" id="IPR013783">
    <property type="entry name" value="Ig-like_fold"/>
</dbReference>
<dbReference type="GO" id="GO:0043025">
    <property type="term" value="C:neuronal cell body"/>
    <property type="evidence" value="ECO:0007669"/>
    <property type="project" value="TreeGrafter"/>
</dbReference>
<dbReference type="GeneTree" id="ENSGT00530000063970"/>
<dbReference type="GO" id="GO:0034113">
    <property type="term" value="P:heterotypic cell-cell adhesion"/>
    <property type="evidence" value="ECO:0007669"/>
    <property type="project" value="TreeGrafter"/>
</dbReference>
<dbReference type="STRING" id="56723.ENSLBEP00000010321"/>
<feature type="chain" id="PRO_5018618051" evidence="11">
    <location>
        <begin position="22"/>
        <end position="313"/>
    </location>
</feature>
<dbReference type="Gene3D" id="2.60.40.10">
    <property type="entry name" value="Immunoglobulins"/>
    <property type="match status" value="2"/>
</dbReference>
<keyword evidence="7" id="KW-0325">Glycoprotein</keyword>
<dbReference type="InterPro" id="IPR047164">
    <property type="entry name" value="OX2G-like"/>
</dbReference>
<dbReference type="InterPro" id="IPR007110">
    <property type="entry name" value="Ig-like_dom"/>
</dbReference>
<evidence type="ECO:0000313" key="14">
    <source>
        <dbReference type="Proteomes" id="UP000261660"/>
    </source>
</evidence>
<feature type="region of interest" description="Disordered" evidence="9">
    <location>
        <begin position="273"/>
        <end position="313"/>
    </location>
</feature>
<feature type="compositionally biased region" description="Polar residues" evidence="9">
    <location>
        <begin position="274"/>
        <end position="284"/>
    </location>
</feature>
<dbReference type="SUPFAM" id="SSF48726">
    <property type="entry name" value="Immunoglobulin"/>
    <property type="match status" value="2"/>
</dbReference>
<evidence type="ECO:0000256" key="5">
    <source>
        <dbReference type="ARBA" id="ARBA00023136"/>
    </source>
</evidence>
<dbReference type="SMART" id="SM00409">
    <property type="entry name" value="IG"/>
    <property type="match status" value="1"/>
</dbReference>
<comment type="subcellular location">
    <subcellularLocation>
        <location evidence="1">Membrane</location>
        <topology evidence="1">Single-pass membrane protein</topology>
    </subcellularLocation>
</comment>
<keyword evidence="2 10" id="KW-0812">Transmembrane</keyword>
<dbReference type="AlphaFoldDB" id="A0A3Q3ES66"/>
<dbReference type="InParanoid" id="A0A3Q3ES66"/>
<reference evidence="13" key="1">
    <citation type="submission" date="2025-08" db="UniProtKB">
        <authorList>
            <consortium name="Ensembl"/>
        </authorList>
    </citation>
    <scope>IDENTIFICATION</scope>
</reference>
<dbReference type="InterPro" id="IPR003599">
    <property type="entry name" value="Ig_sub"/>
</dbReference>
<evidence type="ECO:0000256" key="9">
    <source>
        <dbReference type="SAM" id="MobiDB-lite"/>
    </source>
</evidence>
<proteinExistence type="predicted"/>
<dbReference type="OrthoDB" id="8749387at2759"/>
<dbReference type="PANTHER" id="PTHR46841">
    <property type="entry name" value="OX-2 MEMBRANE GLYCOPROTEIN"/>
    <property type="match status" value="1"/>
</dbReference>
<keyword evidence="4 10" id="KW-1133">Transmembrane helix</keyword>
<evidence type="ECO:0000256" key="1">
    <source>
        <dbReference type="ARBA" id="ARBA00004167"/>
    </source>
</evidence>
<dbReference type="PANTHER" id="PTHR46841:SF7">
    <property type="entry name" value="IG-LIKE DOMAIN-CONTAINING PROTEIN"/>
    <property type="match status" value="1"/>
</dbReference>
<dbReference type="GO" id="GO:0098632">
    <property type="term" value="F:cell-cell adhesion mediator activity"/>
    <property type="evidence" value="ECO:0007669"/>
    <property type="project" value="InterPro"/>
</dbReference>
<dbReference type="InterPro" id="IPR036179">
    <property type="entry name" value="Ig-like_dom_sf"/>
</dbReference>
<organism evidence="13 14">
    <name type="scientific">Labrus bergylta</name>
    <name type="common">ballan wrasse</name>
    <dbReference type="NCBI Taxonomy" id="56723"/>
    <lineage>
        <taxon>Eukaryota</taxon>
        <taxon>Metazoa</taxon>
        <taxon>Chordata</taxon>
        <taxon>Craniata</taxon>
        <taxon>Vertebrata</taxon>
        <taxon>Euteleostomi</taxon>
        <taxon>Actinopterygii</taxon>
        <taxon>Neopterygii</taxon>
        <taxon>Teleostei</taxon>
        <taxon>Neoteleostei</taxon>
        <taxon>Acanthomorphata</taxon>
        <taxon>Eupercaria</taxon>
        <taxon>Labriformes</taxon>
        <taxon>Labridae</taxon>
        <taxon>Labrus</taxon>
    </lineage>
</organism>
<sequence length="313" mass="34950">MANSALLYFLFVSAVFHKGLNSVIQAQRNVAAAVGEQACLNCLLIQTKEVHQVTWQKILPDGERTVATDNLHFGQRVDPYFSGKVEFQDAGLQNTSILIRNLTEQDEGYYRCMFNTYPDGALIATICLNVHELHEPVLHVRESNSPEEVVVSCSATGRPAPTVTITLPHQDLNFFHNTSVSVRNNNSTVTVTKTAVLSRRHGNSTQVMCTVGVFYGVHKEVFKMIPEVKKSLPDEKSGVNSSSRSRTSIIISALTTCGIITAVVFLWRRHKPQNRTQESPQENVQVRLRSTPVKTEERTNTNPTPVSSRRLFE</sequence>
<accession>A0A3Q3ES66</accession>
<dbReference type="Ensembl" id="ENSLBET00000010883.1">
    <property type="protein sequence ID" value="ENSLBEP00000010321.1"/>
    <property type="gene ID" value="ENSLBEG00000007989.1"/>
</dbReference>
<evidence type="ECO:0000256" key="6">
    <source>
        <dbReference type="ARBA" id="ARBA00023157"/>
    </source>
</evidence>
<evidence type="ECO:0000256" key="8">
    <source>
        <dbReference type="ARBA" id="ARBA00023319"/>
    </source>
</evidence>
<evidence type="ECO:0000313" key="13">
    <source>
        <dbReference type="Ensembl" id="ENSLBEP00000010321.1"/>
    </source>
</evidence>
<keyword evidence="3 11" id="KW-0732">Signal</keyword>
<keyword evidence="8" id="KW-0393">Immunoglobulin domain</keyword>
<dbReference type="InterPro" id="IPR013106">
    <property type="entry name" value="Ig_V-set"/>
</dbReference>
<dbReference type="GO" id="GO:0030424">
    <property type="term" value="C:axon"/>
    <property type="evidence" value="ECO:0007669"/>
    <property type="project" value="TreeGrafter"/>
</dbReference>
<name>A0A3Q3ES66_9LABR</name>
<dbReference type="PROSITE" id="PS50835">
    <property type="entry name" value="IG_LIKE"/>
    <property type="match status" value="1"/>
</dbReference>
<evidence type="ECO:0000256" key="3">
    <source>
        <dbReference type="ARBA" id="ARBA00022729"/>
    </source>
</evidence>
<dbReference type="Proteomes" id="UP000261660">
    <property type="component" value="Unplaced"/>
</dbReference>
<evidence type="ECO:0000256" key="10">
    <source>
        <dbReference type="SAM" id="Phobius"/>
    </source>
</evidence>
<evidence type="ECO:0000256" key="11">
    <source>
        <dbReference type="SAM" id="SignalP"/>
    </source>
</evidence>
<dbReference type="Pfam" id="PF08205">
    <property type="entry name" value="C2-set_2"/>
    <property type="match status" value="1"/>
</dbReference>
<dbReference type="InterPro" id="IPR013162">
    <property type="entry name" value="CD80_C2-set"/>
</dbReference>
<evidence type="ECO:0000259" key="12">
    <source>
        <dbReference type="PROSITE" id="PS50835"/>
    </source>
</evidence>
<dbReference type="GO" id="GO:0150079">
    <property type="term" value="P:negative regulation of neuroinflammatory response"/>
    <property type="evidence" value="ECO:0007669"/>
    <property type="project" value="TreeGrafter"/>
</dbReference>
<protein>
    <submittedName>
        <fullName evidence="13">OX-2 membrane glycoprotein-like</fullName>
    </submittedName>
</protein>